<sequence>MAAIVTGLIPILRTAVDATTTYKCRSLWFGFLCIRVVILFLAELPFTKLDSDFICNGTRDDMCTRACFNKRFHSPMMVAWNFIFVLVILSVLLMELFASHLRSLAQKRSSQAKGDVELEDRGKEEAQVVSMDTRGKVVIDLHRDRGTVGFYLLSITLRILFESWFVYILLSWNLPALDDDPYECRQTDICSEIRLCIVRAAPEKRMSIYALATISIMIIVSSILFCVYSIVHYLCNT</sequence>
<feature type="domain" description="Connexin N-terminal" evidence="7">
    <location>
        <begin position="14"/>
        <end position="230"/>
    </location>
</feature>
<evidence type="ECO:0000256" key="2">
    <source>
        <dbReference type="ARBA" id="ARBA00022475"/>
    </source>
</evidence>
<feature type="transmembrane region" description="Helical" evidence="6">
    <location>
        <begin position="208"/>
        <end position="231"/>
    </location>
</feature>
<evidence type="ECO:0000313" key="8">
    <source>
        <dbReference type="EMBL" id="GLD57520.1"/>
    </source>
</evidence>
<organism evidence="8 9">
    <name type="scientific">Lates japonicus</name>
    <name type="common">Japanese lates</name>
    <dbReference type="NCBI Taxonomy" id="270547"/>
    <lineage>
        <taxon>Eukaryota</taxon>
        <taxon>Metazoa</taxon>
        <taxon>Chordata</taxon>
        <taxon>Craniata</taxon>
        <taxon>Vertebrata</taxon>
        <taxon>Euteleostomi</taxon>
        <taxon>Actinopterygii</taxon>
        <taxon>Neopterygii</taxon>
        <taxon>Teleostei</taxon>
        <taxon>Neoteleostei</taxon>
        <taxon>Acanthomorphata</taxon>
        <taxon>Carangaria</taxon>
        <taxon>Carangaria incertae sedis</taxon>
        <taxon>Centropomidae</taxon>
        <taxon>Lates</taxon>
    </lineage>
</organism>
<dbReference type="InterPro" id="IPR000500">
    <property type="entry name" value="Connexin"/>
</dbReference>
<keyword evidence="5 6" id="KW-0472">Membrane</keyword>
<keyword evidence="4 6" id="KW-1133">Transmembrane helix</keyword>
<dbReference type="Proteomes" id="UP001279410">
    <property type="component" value="Unassembled WGS sequence"/>
</dbReference>
<feature type="transmembrane region" description="Helical" evidence="6">
    <location>
        <begin position="78"/>
        <end position="98"/>
    </location>
</feature>
<dbReference type="InterPro" id="IPR038359">
    <property type="entry name" value="Connexin_N_sf"/>
</dbReference>
<dbReference type="GO" id="GO:0005922">
    <property type="term" value="C:connexin complex"/>
    <property type="evidence" value="ECO:0007669"/>
    <property type="project" value="InterPro"/>
</dbReference>
<evidence type="ECO:0000256" key="6">
    <source>
        <dbReference type="SAM" id="Phobius"/>
    </source>
</evidence>
<dbReference type="InterPro" id="IPR013092">
    <property type="entry name" value="Connexin_N"/>
</dbReference>
<evidence type="ECO:0000256" key="1">
    <source>
        <dbReference type="ARBA" id="ARBA00004651"/>
    </source>
</evidence>
<gene>
    <name evidence="8" type="ORF">AKAME5_000973500</name>
</gene>
<reference evidence="8" key="1">
    <citation type="submission" date="2022-08" db="EMBL/GenBank/DDBJ databases">
        <title>Genome sequencing of akame (Lates japonicus).</title>
        <authorList>
            <person name="Hashiguchi Y."/>
            <person name="Takahashi H."/>
        </authorList>
    </citation>
    <scope>NUCLEOTIDE SEQUENCE</scope>
    <source>
        <strain evidence="8">Kochi</strain>
    </source>
</reference>
<feature type="transmembrane region" description="Helical" evidence="6">
    <location>
        <begin position="150"/>
        <end position="170"/>
    </location>
</feature>
<dbReference type="Pfam" id="PF00029">
    <property type="entry name" value="Connexin"/>
    <property type="match status" value="1"/>
</dbReference>
<dbReference type="EMBL" id="BRZM01000030">
    <property type="protein sequence ID" value="GLD57520.1"/>
    <property type="molecule type" value="Genomic_DNA"/>
</dbReference>
<evidence type="ECO:0000256" key="5">
    <source>
        <dbReference type="ARBA" id="ARBA00023136"/>
    </source>
</evidence>
<dbReference type="PANTHER" id="PTHR11984:SF20">
    <property type="entry name" value="GAP JUNCTION BETA-1 PROTEIN"/>
    <property type="match status" value="1"/>
</dbReference>
<evidence type="ECO:0000256" key="4">
    <source>
        <dbReference type="ARBA" id="ARBA00022989"/>
    </source>
</evidence>
<dbReference type="GO" id="GO:0005243">
    <property type="term" value="F:gap junction channel activity"/>
    <property type="evidence" value="ECO:0007669"/>
    <property type="project" value="TreeGrafter"/>
</dbReference>
<evidence type="ECO:0000256" key="3">
    <source>
        <dbReference type="ARBA" id="ARBA00022692"/>
    </source>
</evidence>
<name>A0AAD3MNP9_LATJO</name>
<dbReference type="AlphaFoldDB" id="A0AAD3MNP9"/>
<keyword evidence="3 6" id="KW-0812">Transmembrane</keyword>
<keyword evidence="9" id="KW-1185">Reference proteome</keyword>
<evidence type="ECO:0000259" key="7">
    <source>
        <dbReference type="Pfam" id="PF00029"/>
    </source>
</evidence>
<accession>A0AAD3MNP9</accession>
<dbReference type="GO" id="GO:0007267">
    <property type="term" value="P:cell-cell signaling"/>
    <property type="evidence" value="ECO:0007669"/>
    <property type="project" value="TreeGrafter"/>
</dbReference>
<proteinExistence type="predicted"/>
<dbReference type="Gene3D" id="1.20.1440.80">
    <property type="entry name" value="Gap junction channel protein cysteine-rich domain"/>
    <property type="match status" value="1"/>
</dbReference>
<protein>
    <recommendedName>
        <fullName evidence="7">Connexin N-terminal domain-containing protein</fullName>
    </recommendedName>
</protein>
<evidence type="ECO:0000313" key="9">
    <source>
        <dbReference type="Proteomes" id="UP001279410"/>
    </source>
</evidence>
<dbReference type="PANTHER" id="PTHR11984">
    <property type="entry name" value="CONNEXIN"/>
    <property type="match status" value="1"/>
</dbReference>
<feature type="transmembrane region" description="Helical" evidence="6">
    <location>
        <begin position="27"/>
        <end position="46"/>
    </location>
</feature>
<keyword evidence="2" id="KW-1003">Cell membrane</keyword>
<comment type="caution">
    <text evidence="8">The sequence shown here is derived from an EMBL/GenBank/DDBJ whole genome shotgun (WGS) entry which is preliminary data.</text>
</comment>
<comment type="subcellular location">
    <subcellularLocation>
        <location evidence="1">Cell membrane</location>
        <topology evidence="1">Multi-pass membrane protein</topology>
    </subcellularLocation>
</comment>